<evidence type="ECO:0000256" key="2">
    <source>
        <dbReference type="SAM" id="SignalP"/>
    </source>
</evidence>
<feature type="region of interest" description="Disordered" evidence="1">
    <location>
        <begin position="112"/>
        <end position="135"/>
    </location>
</feature>
<evidence type="ECO:0000313" key="4">
    <source>
        <dbReference type="Proteomes" id="UP000323386"/>
    </source>
</evidence>
<reference evidence="3 4" key="1">
    <citation type="submission" date="2018-03" db="EMBL/GenBank/DDBJ databases">
        <authorList>
            <person name="Guldener U."/>
        </authorList>
    </citation>
    <scope>NUCLEOTIDE SEQUENCE [LARGE SCALE GENOMIC DNA]</scope>
    <source>
        <strain evidence="3 4">DAOM196992</strain>
    </source>
</reference>
<dbReference type="EMBL" id="OOIP01000031">
    <property type="protein sequence ID" value="SPO41802.1"/>
    <property type="molecule type" value="Genomic_DNA"/>
</dbReference>
<dbReference type="AlphaFoldDB" id="A0A5C3FBN3"/>
<protein>
    <submittedName>
        <fullName evidence="3">Uncharacterized protein</fullName>
    </submittedName>
</protein>
<keyword evidence="2" id="KW-0732">Signal</keyword>
<evidence type="ECO:0000256" key="1">
    <source>
        <dbReference type="SAM" id="MobiDB-lite"/>
    </source>
</evidence>
<evidence type="ECO:0000313" key="3">
    <source>
        <dbReference type="EMBL" id="SPO41802.1"/>
    </source>
</evidence>
<gene>
    <name evidence="3" type="ORF">PSFLO_07284</name>
</gene>
<name>A0A5C3FBN3_9BASI</name>
<dbReference type="Proteomes" id="UP000323386">
    <property type="component" value="Unassembled WGS sequence"/>
</dbReference>
<keyword evidence="4" id="KW-1185">Reference proteome</keyword>
<feature type="signal peptide" evidence="2">
    <location>
        <begin position="1"/>
        <end position="32"/>
    </location>
</feature>
<organism evidence="3 4">
    <name type="scientific">Pseudozyma flocculosa</name>
    <dbReference type="NCBI Taxonomy" id="84751"/>
    <lineage>
        <taxon>Eukaryota</taxon>
        <taxon>Fungi</taxon>
        <taxon>Dikarya</taxon>
        <taxon>Basidiomycota</taxon>
        <taxon>Ustilaginomycotina</taxon>
        <taxon>Ustilaginomycetes</taxon>
        <taxon>Ustilaginales</taxon>
        <taxon>Ustilaginaceae</taxon>
        <taxon>Pseudozyma</taxon>
    </lineage>
</organism>
<accession>A0A5C3FBN3</accession>
<feature type="chain" id="PRO_5022693044" evidence="2">
    <location>
        <begin position="33"/>
        <end position="416"/>
    </location>
</feature>
<sequence>MKLLRTTTTNRAMRVALLLALLSSHLLVVVSSQEATGVRGAFAPVSAFFDRTWRRIGGSARVEGAAAVPEFTKGVPPRGSSRWRWTPFQLAKKTSRGQQREEVPVRAGVEAIPDSTTPQDPAHGRRSSAWRPSWLPWPTAESRAQERARSSSLRVSTILVATDASADAQRRLFLIDRELQSRSADAQAGTNPTLLQKMMRFQVLASRGRVKFHYGSLTRSAFGGLTASWRVIEEVDAMFERGLSSVNDLAAFQGRLDEARLLLAKTIFSHSLLQMKLGQLDRLAQAEPAAAAHLLEANSGGNGGIHYVTATVREAVGVIDALERDLAAHLEARFKLLEAFRSKADSLRQPKRPWWRLGRRPGPTAARIKLEDLDPRYLADASAIVKAGDGSEDFRLGTSLLLHREWIVERPATRAR</sequence>
<proteinExistence type="predicted"/>